<dbReference type="Proteomes" id="UP001148737">
    <property type="component" value="Unassembled WGS sequence"/>
</dbReference>
<dbReference type="EMBL" id="JANAKD010000810">
    <property type="protein sequence ID" value="KAJ3488017.1"/>
    <property type="molecule type" value="Genomic_DNA"/>
</dbReference>
<proteinExistence type="predicted"/>
<keyword evidence="2" id="KW-1185">Reference proteome</keyword>
<reference evidence="1" key="1">
    <citation type="submission" date="2022-07" db="EMBL/GenBank/DDBJ databases">
        <title>Genome Sequence of Lecanicillium saksenae.</title>
        <authorList>
            <person name="Buettner E."/>
        </authorList>
    </citation>
    <scope>NUCLEOTIDE SEQUENCE</scope>
    <source>
        <strain evidence="1">VT-O1</strain>
    </source>
</reference>
<protein>
    <submittedName>
        <fullName evidence="1">Uncharacterized protein</fullName>
    </submittedName>
</protein>
<organism evidence="1 2">
    <name type="scientific">Lecanicillium saksenae</name>
    <dbReference type="NCBI Taxonomy" id="468837"/>
    <lineage>
        <taxon>Eukaryota</taxon>
        <taxon>Fungi</taxon>
        <taxon>Dikarya</taxon>
        <taxon>Ascomycota</taxon>
        <taxon>Pezizomycotina</taxon>
        <taxon>Sordariomycetes</taxon>
        <taxon>Hypocreomycetidae</taxon>
        <taxon>Hypocreales</taxon>
        <taxon>Cordycipitaceae</taxon>
        <taxon>Lecanicillium</taxon>
    </lineage>
</organism>
<sequence length="82" mass="8778">MVATLTPSDCIARRTPCTSGTIFSAAFLTASAEEDTAELAAAVSLFTERAARAWPLAMLLKLAAIFLTPRRTSRCCAEPESR</sequence>
<gene>
    <name evidence="1" type="ORF">NLG97_g6280</name>
</gene>
<evidence type="ECO:0000313" key="1">
    <source>
        <dbReference type="EMBL" id="KAJ3488017.1"/>
    </source>
</evidence>
<name>A0ACC1QR77_9HYPO</name>
<evidence type="ECO:0000313" key="2">
    <source>
        <dbReference type="Proteomes" id="UP001148737"/>
    </source>
</evidence>
<comment type="caution">
    <text evidence="1">The sequence shown here is derived from an EMBL/GenBank/DDBJ whole genome shotgun (WGS) entry which is preliminary data.</text>
</comment>
<accession>A0ACC1QR77</accession>